<dbReference type="OrthoDB" id="4450725at2759"/>
<accession>A0A5M3Z5W3</accession>
<evidence type="ECO:0000313" key="1">
    <source>
        <dbReference type="EMBL" id="GFF18239.1"/>
    </source>
</evidence>
<dbReference type="Proteomes" id="UP000452235">
    <property type="component" value="Unassembled WGS sequence"/>
</dbReference>
<organism evidence="1 2">
    <name type="scientific">Aspergillus terreus</name>
    <dbReference type="NCBI Taxonomy" id="33178"/>
    <lineage>
        <taxon>Eukaryota</taxon>
        <taxon>Fungi</taxon>
        <taxon>Dikarya</taxon>
        <taxon>Ascomycota</taxon>
        <taxon>Pezizomycotina</taxon>
        <taxon>Eurotiomycetes</taxon>
        <taxon>Eurotiomycetidae</taxon>
        <taxon>Eurotiales</taxon>
        <taxon>Aspergillaceae</taxon>
        <taxon>Aspergillus</taxon>
        <taxon>Aspergillus subgen. Circumdati</taxon>
    </lineage>
</organism>
<reference evidence="1 2" key="1">
    <citation type="submission" date="2020-01" db="EMBL/GenBank/DDBJ databases">
        <title>Aspergillus terreus IFO 6365 whole genome shotgun sequence.</title>
        <authorList>
            <person name="Kanamasa S."/>
            <person name="Takahashi H."/>
        </authorList>
    </citation>
    <scope>NUCLEOTIDE SEQUENCE [LARGE SCALE GENOMIC DNA]</scope>
    <source>
        <strain evidence="1 2">IFO 6365</strain>
    </source>
</reference>
<name>A0A5M3Z5W3_ASPTE</name>
<evidence type="ECO:0000313" key="2">
    <source>
        <dbReference type="Proteomes" id="UP000452235"/>
    </source>
</evidence>
<proteinExistence type="predicted"/>
<keyword evidence="2" id="KW-1185">Reference proteome</keyword>
<dbReference type="EMBL" id="BLJY01000008">
    <property type="protein sequence ID" value="GFF18239.1"/>
    <property type="molecule type" value="Genomic_DNA"/>
</dbReference>
<gene>
    <name evidence="1" type="ORF">ATEIFO6365_0008018300</name>
</gene>
<sequence length="113" mass="11710">MSVASAILSIVATATLAVAGDWGFTGFEQILCQGDGPVGFGDQVAYGCTNLGTSATIMSVQGDVDGFEILLYSEDNCGGSYMQTIRDSGTCSSAGRGDFPQIRSFEVVEGTPY</sequence>
<dbReference type="AlphaFoldDB" id="A0A5M3Z5W3"/>
<protein>
    <submittedName>
        <fullName evidence="1">Uncharacterized protein</fullName>
    </submittedName>
</protein>
<comment type="caution">
    <text evidence="1">The sequence shown here is derived from an EMBL/GenBank/DDBJ whole genome shotgun (WGS) entry which is preliminary data.</text>
</comment>